<feature type="transmembrane region" description="Helical" evidence="1">
    <location>
        <begin position="85"/>
        <end position="104"/>
    </location>
</feature>
<reference evidence="2 3" key="1">
    <citation type="submission" date="2021-07" db="EMBL/GenBank/DDBJ databases">
        <authorList>
            <person name="Kim M.K."/>
        </authorList>
    </citation>
    <scope>NUCLEOTIDE SEQUENCE [LARGE SCALE GENOMIC DNA]</scope>
    <source>
        <strain evidence="2 3">HLY7-15</strain>
    </source>
</reference>
<comment type="caution">
    <text evidence="2">The sequence shown here is derived from an EMBL/GenBank/DDBJ whole genome shotgun (WGS) entry which is preliminary data.</text>
</comment>
<dbReference type="EMBL" id="JAHWXQ010000002">
    <property type="protein sequence ID" value="MBW3365706.1"/>
    <property type="molecule type" value="Genomic_DNA"/>
</dbReference>
<organism evidence="2 3">
    <name type="scientific">Pontibacter populi</name>
    <dbReference type="NCBI Taxonomy" id="890055"/>
    <lineage>
        <taxon>Bacteria</taxon>
        <taxon>Pseudomonadati</taxon>
        <taxon>Bacteroidota</taxon>
        <taxon>Cytophagia</taxon>
        <taxon>Cytophagales</taxon>
        <taxon>Hymenobacteraceae</taxon>
        <taxon>Pontibacter</taxon>
    </lineage>
</organism>
<evidence type="ECO:0008006" key="4">
    <source>
        <dbReference type="Google" id="ProtNLM"/>
    </source>
</evidence>
<dbReference type="Proteomes" id="UP000774935">
    <property type="component" value="Unassembled WGS sequence"/>
</dbReference>
<accession>A0ABS6XF06</accession>
<keyword evidence="3" id="KW-1185">Reference proteome</keyword>
<feature type="transmembrane region" description="Helical" evidence="1">
    <location>
        <begin position="110"/>
        <end position="129"/>
    </location>
</feature>
<evidence type="ECO:0000313" key="2">
    <source>
        <dbReference type="EMBL" id="MBW3365706.1"/>
    </source>
</evidence>
<proteinExistence type="predicted"/>
<feature type="transmembrane region" description="Helical" evidence="1">
    <location>
        <begin position="12"/>
        <end position="35"/>
    </location>
</feature>
<keyword evidence="1" id="KW-0812">Transmembrane</keyword>
<gene>
    <name evidence="2" type="ORF">KYK27_11650</name>
</gene>
<name>A0ABS6XF06_9BACT</name>
<dbReference type="RefSeq" id="WP_199110162.1">
    <property type="nucleotide sequence ID" value="NZ_JAHWXQ010000002.1"/>
</dbReference>
<sequence length="137" mass="15263">MKKYISERLATKALLTIQSLSVVLHLLILSGVVPYEIAWGGRIKNQEEMIRFESVSILLNLLMLAIVAIRAGLLPVRLNYSFTRGALWIMFGLFVLNTVGNILSDNQFEQLVFTPVTMILAVFSLRLAISIPTKATA</sequence>
<protein>
    <recommendedName>
        <fullName evidence="4">TonB-dependent receptor</fullName>
    </recommendedName>
</protein>
<keyword evidence="1" id="KW-0472">Membrane</keyword>
<evidence type="ECO:0000313" key="3">
    <source>
        <dbReference type="Proteomes" id="UP000774935"/>
    </source>
</evidence>
<feature type="transmembrane region" description="Helical" evidence="1">
    <location>
        <begin position="55"/>
        <end position="73"/>
    </location>
</feature>
<evidence type="ECO:0000256" key="1">
    <source>
        <dbReference type="SAM" id="Phobius"/>
    </source>
</evidence>
<keyword evidence="1" id="KW-1133">Transmembrane helix</keyword>